<evidence type="ECO:0000259" key="1">
    <source>
        <dbReference type="Pfam" id="PF08241"/>
    </source>
</evidence>
<dbReference type="EMBL" id="LN899823">
    <property type="protein sequence ID" value="CUV23241.1"/>
    <property type="molecule type" value="Genomic_DNA"/>
</dbReference>
<name>A0A0K1ZH40_RALSL</name>
<proteinExistence type="predicted"/>
<dbReference type="InterPro" id="IPR013216">
    <property type="entry name" value="Methyltransf_11"/>
</dbReference>
<dbReference type="EMBL" id="LN899822">
    <property type="protein sequence ID" value="CUV63203.1"/>
    <property type="molecule type" value="Genomic_DNA"/>
</dbReference>
<reference evidence="2" key="1">
    <citation type="submission" date="2015-10" db="EMBL/GenBank/DDBJ databases">
        <authorList>
            <person name="Gilbert D.G."/>
        </authorList>
    </citation>
    <scope>NUCLEOTIDE SEQUENCE</scope>
    <source>
        <strain evidence="2">Phyl III-seqv23</strain>
    </source>
</reference>
<organism evidence="2">
    <name type="scientific">Ralstonia solanacearum</name>
    <name type="common">Pseudomonas solanacearum</name>
    <dbReference type="NCBI Taxonomy" id="305"/>
    <lineage>
        <taxon>Bacteria</taxon>
        <taxon>Pseudomonadati</taxon>
        <taxon>Pseudomonadota</taxon>
        <taxon>Betaproteobacteria</taxon>
        <taxon>Burkholderiales</taxon>
        <taxon>Burkholderiaceae</taxon>
        <taxon>Ralstonia</taxon>
        <taxon>Ralstonia solanacearum species complex</taxon>
    </lineage>
</organism>
<feature type="domain" description="Methyltransferase type 11" evidence="1">
    <location>
        <begin position="44"/>
        <end position="138"/>
    </location>
</feature>
<dbReference type="GO" id="GO:0008757">
    <property type="term" value="F:S-adenosylmethionine-dependent methyltransferase activity"/>
    <property type="evidence" value="ECO:0007669"/>
    <property type="project" value="InterPro"/>
</dbReference>
<dbReference type="EMBL" id="LN899826">
    <property type="protein sequence ID" value="CUV42539.1"/>
    <property type="molecule type" value="Genomic_DNA"/>
</dbReference>
<sequence length="196" mass="21120">MDTQTVAAYDTLAETFAREWREQPAPDDLYALLRRVFKAGGDTVDIGCGAGREVAWLNANGYPAVGYDASAGLLEAARTQYPGLSFRRAMLPELVGIAEGAFDNVVCETVIMHLPPAQIGAAVRRLLALLRPGGTLYLSWRVTPEADQRDGRGRLYTAFDAAGVREALAGAQVLFDEVAVSQSSGKTLHRVVARQP</sequence>
<dbReference type="EMBL" id="LN899825">
    <property type="protein sequence ID" value="CUV37018.1"/>
    <property type="molecule type" value="Genomic_DNA"/>
</dbReference>
<dbReference type="AlphaFoldDB" id="A0A0K1ZH40"/>
<evidence type="ECO:0000313" key="5">
    <source>
        <dbReference type="EMBL" id="CUV63203.1"/>
    </source>
</evidence>
<dbReference type="InterPro" id="IPR029063">
    <property type="entry name" value="SAM-dependent_MTases_sf"/>
</dbReference>
<dbReference type="InterPro" id="IPR050508">
    <property type="entry name" value="Methyltransf_Superfamily"/>
</dbReference>
<dbReference type="PANTHER" id="PTHR42912">
    <property type="entry name" value="METHYLTRANSFERASE"/>
    <property type="match status" value="1"/>
</dbReference>
<dbReference type="PANTHER" id="PTHR42912:SF94">
    <property type="entry name" value="METHYLTRANSFERASE TYPE 11 DOMAIN-CONTAINING PROTEIN"/>
    <property type="match status" value="1"/>
</dbReference>
<dbReference type="Pfam" id="PF08241">
    <property type="entry name" value="Methyltransf_11"/>
    <property type="match status" value="1"/>
</dbReference>
<dbReference type="SUPFAM" id="SSF53335">
    <property type="entry name" value="S-adenosyl-L-methionine-dependent methyltransferases"/>
    <property type="match status" value="1"/>
</dbReference>
<dbReference type="CDD" id="cd02440">
    <property type="entry name" value="AdoMet_MTases"/>
    <property type="match status" value="1"/>
</dbReference>
<dbReference type="Gene3D" id="3.40.50.150">
    <property type="entry name" value="Vaccinia Virus protein VP39"/>
    <property type="match status" value="1"/>
</dbReference>
<evidence type="ECO:0000313" key="3">
    <source>
        <dbReference type="EMBL" id="CUV37018.1"/>
    </source>
</evidence>
<protein>
    <recommendedName>
        <fullName evidence="1">Methyltransferase type 11 domain-containing protein</fullName>
    </recommendedName>
</protein>
<evidence type="ECO:0000313" key="4">
    <source>
        <dbReference type="EMBL" id="CUV42539.1"/>
    </source>
</evidence>
<gene>
    <name evidence="5" type="ORF">RD1301_v1_3200006</name>
    <name evidence="2" type="ORF">RUN1744_v1_360015</name>
    <name evidence="3" type="ORF">TD1301_v1_2680005</name>
    <name evidence="4" type="ORF">TF3108_v1_1300015</name>
</gene>
<dbReference type="PATRIC" id="fig|305.107.peg.848"/>
<evidence type="ECO:0000313" key="2">
    <source>
        <dbReference type="EMBL" id="CUV23241.1"/>
    </source>
</evidence>
<accession>A0A0K1ZH40</accession>